<dbReference type="GO" id="GO:0005886">
    <property type="term" value="C:plasma membrane"/>
    <property type="evidence" value="ECO:0007669"/>
    <property type="project" value="TreeGrafter"/>
</dbReference>
<proteinExistence type="predicted"/>
<keyword evidence="10" id="KW-1185">Reference proteome</keyword>
<dbReference type="Gene3D" id="1.10.510.10">
    <property type="entry name" value="Transferase(Phosphotransferase) domain 1"/>
    <property type="match status" value="1"/>
</dbReference>
<dbReference type="Proteomes" id="UP001163046">
    <property type="component" value="Unassembled WGS sequence"/>
</dbReference>
<dbReference type="GO" id="GO:0005524">
    <property type="term" value="F:ATP binding"/>
    <property type="evidence" value="ECO:0007669"/>
    <property type="project" value="UniProtKB-UniRule"/>
</dbReference>
<feature type="binding site" evidence="6">
    <location>
        <position position="380"/>
    </location>
    <ligand>
        <name>ATP</name>
        <dbReference type="ChEBI" id="CHEBI:30616"/>
    </ligand>
</feature>
<protein>
    <recommendedName>
        <fullName evidence="8">SAM domain-containing protein</fullName>
    </recommendedName>
</protein>
<dbReference type="OrthoDB" id="4062651at2759"/>
<dbReference type="AlphaFoldDB" id="A0A9X0CG39"/>
<comment type="subcellular location">
    <subcellularLocation>
        <location evidence="1">Membrane</location>
        <topology evidence="1">Single-pass membrane protein</topology>
    </subcellularLocation>
</comment>
<dbReference type="SUPFAM" id="SSF49265">
    <property type="entry name" value="Fibronectin type III"/>
    <property type="match status" value="1"/>
</dbReference>
<dbReference type="PRINTS" id="PR00109">
    <property type="entry name" value="TYRKINASE"/>
</dbReference>
<dbReference type="Gene3D" id="2.60.40.1770">
    <property type="entry name" value="ephrin a2 ectodomain"/>
    <property type="match status" value="1"/>
</dbReference>
<dbReference type="InterPro" id="IPR013761">
    <property type="entry name" value="SAM/pointed_sf"/>
</dbReference>
<dbReference type="InterPro" id="IPR027936">
    <property type="entry name" value="Eph_TM"/>
</dbReference>
<dbReference type="InterPro" id="IPR036116">
    <property type="entry name" value="FN3_sf"/>
</dbReference>
<evidence type="ECO:0000313" key="9">
    <source>
        <dbReference type="EMBL" id="KAJ7331705.1"/>
    </source>
</evidence>
<evidence type="ECO:0000256" key="1">
    <source>
        <dbReference type="ARBA" id="ARBA00004167"/>
    </source>
</evidence>
<dbReference type="Gene3D" id="3.30.200.20">
    <property type="entry name" value="Phosphorylase Kinase, domain 1"/>
    <property type="match status" value="1"/>
</dbReference>
<dbReference type="Gene3D" id="2.10.50.10">
    <property type="entry name" value="Tumor Necrosis Factor Receptor, subunit A, domain 2"/>
    <property type="match status" value="1"/>
</dbReference>
<dbReference type="PROSITE" id="PS50105">
    <property type="entry name" value="SAM_DOMAIN"/>
    <property type="match status" value="1"/>
</dbReference>
<comment type="caution">
    <text evidence="9">The sequence shown here is derived from an EMBL/GenBank/DDBJ whole genome shotgun (WGS) entry which is preliminary data.</text>
</comment>
<dbReference type="PROSITE" id="PS00107">
    <property type="entry name" value="PROTEIN_KINASE_ATP"/>
    <property type="match status" value="1"/>
</dbReference>
<keyword evidence="3 6" id="KW-0067">ATP-binding</keyword>
<reference evidence="9" key="1">
    <citation type="submission" date="2023-01" db="EMBL/GenBank/DDBJ databases">
        <title>Genome assembly of the deep-sea coral Lophelia pertusa.</title>
        <authorList>
            <person name="Herrera S."/>
            <person name="Cordes E."/>
        </authorList>
    </citation>
    <scope>NUCLEOTIDE SEQUENCE</scope>
    <source>
        <strain evidence="9">USNM1676648</strain>
        <tissue evidence="9">Polyp</tissue>
    </source>
</reference>
<feature type="transmembrane region" description="Helical" evidence="7">
    <location>
        <begin position="270"/>
        <end position="293"/>
    </location>
</feature>
<dbReference type="GO" id="GO:0030425">
    <property type="term" value="C:dendrite"/>
    <property type="evidence" value="ECO:0007669"/>
    <property type="project" value="TreeGrafter"/>
</dbReference>
<gene>
    <name evidence="9" type="ORF">OS493_019299</name>
</gene>
<evidence type="ECO:0000256" key="3">
    <source>
        <dbReference type="ARBA" id="ARBA00022840"/>
    </source>
</evidence>
<dbReference type="InterPro" id="IPR013783">
    <property type="entry name" value="Ig-like_fold"/>
</dbReference>
<dbReference type="EMBL" id="MU827788">
    <property type="protein sequence ID" value="KAJ7331705.1"/>
    <property type="molecule type" value="Genomic_DNA"/>
</dbReference>
<dbReference type="SUPFAM" id="SSF47769">
    <property type="entry name" value="SAM/Pointed domain"/>
    <property type="match status" value="1"/>
</dbReference>
<dbReference type="FunFam" id="3.30.200.20:FF:000802">
    <property type="entry name" value="Ephrin receptor 1"/>
    <property type="match status" value="1"/>
</dbReference>
<evidence type="ECO:0000256" key="4">
    <source>
        <dbReference type="ARBA" id="ARBA00023136"/>
    </source>
</evidence>
<dbReference type="SMART" id="SM01411">
    <property type="entry name" value="Ephrin_rec_like"/>
    <property type="match status" value="1"/>
</dbReference>
<dbReference type="Gene3D" id="1.10.150.50">
    <property type="entry name" value="Transcription Factor, Ets-1"/>
    <property type="match status" value="1"/>
</dbReference>
<keyword evidence="7" id="KW-0812">Transmembrane</keyword>
<dbReference type="InterPro" id="IPR001660">
    <property type="entry name" value="SAM"/>
</dbReference>
<dbReference type="Gene3D" id="2.60.40.10">
    <property type="entry name" value="Immunoglobulins"/>
    <property type="match status" value="1"/>
</dbReference>
<dbReference type="SMART" id="SM00454">
    <property type="entry name" value="SAM"/>
    <property type="match status" value="1"/>
</dbReference>
<dbReference type="Pfam" id="PF14575">
    <property type="entry name" value="EphA2_TM"/>
    <property type="match status" value="1"/>
</dbReference>
<dbReference type="Pfam" id="PF07714">
    <property type="entry name" value="PK_Tyr_Ser-Thr"/>
    <property type="match status" value="1"/>
</dbReference>
<dbReference type="GO" id="GO:0005005">
    <property type="term" value="F:transmembrane-ephrin receptor activity"/>
    <property type="evidence" value="ECO:0007669"/>
    <property type="project" value="TreeGrafter"/>
</dbReference>
<evidence type="ECO:0000256" key="6">
    <source>
        <dbReference type="PROSITE-ProRule" id="PRU10141"/>
    </source>
</evidence>
<dbReference type="CDD" id="cd00185">
    <property type="entry name" value="TNFRSF"/>
    <property type="match status" value="1"/>
</dbReference>
<dbReference type="InterPro" id="IPR011641">
    <property type="entry name" value="Tyr-kin_ephrin_A/B_rcpt-like"/>
</dbReference>
<evidence type="ECO:0000259" key="8">
    <source>
        <dbReference type="PROSITE" id="PS50105"/>
    </source>
</evidence>
<dbReference type="InterPro" id="IPR017441">
    <property type="entry name" value="Protein_kinase_ATP_BS"/>
</dbReference>
<dbReference type="InterPro" id="IPR050449">
    <property type="entry name" value="Ephrin_rcpt_TKs"/>
</dbReference>
<dbReference type="InterPro" id="IPR001245">
    <property type="entry name" value="Ser-Thr/Tyr_kinase_cat_dom"/>
</dbReference>
<feature type="domain" description="SAM" evidence="8">
    <location>
        <begin position="540"/>
        <end position="604"/>
    </location>
</feature>
<dbReference type="GO" id="GO:0007411">
    <property type="term" value="P:axon guidance"/>
    <property type="evidence" value="ECO:0007669"/>
    <property type="project" value="TreeGrafter"/>
</dbReference>
<evidence type="ECO:0000256" key="5">
    <source>
        <dbReference type="ARBA" id="ARBA00023170"/>
    </source>
</evidence>
<evidence type="ECO:0000256" key="7">
    <source>
        <dbReference type="SAM" id="Phobius"/>
    </source>
</evidence>
<keyword evidence="4 7" id="KW-0472">Membrane</keyword>
<keyword evidence="2 6" id="KW-0547">Nucleotide-binding</keyword>
<dbReference type="PANTHER" id="PTHR46877">
    <property type="entry name" value="EPH RECEPTOR A5"/>
    <property type="match status" value="1"/>
</dbReference>
<dbReference type="InterPro" id="IPR011009">
    <property type="entry name" value="Kinase-like_dom_sf"/>
</dbReference>
<dbReference type="PANTHER" id="PTHR46877:SF14">
    <property type="entry name" value="RECEPTOR PROTEIN-TYROSINE KINASE"/>
    <property type="match status" value="1"/>
</dbReference>
<evidence type="ECO:0000256" key="2">
    <source>
        <dbReference type="ARBA" id="ARBA00022741"/>
    </source>
</evidence>
<dbReference type="FunFam" id="1.10.510.10:FF:000986">
    <property type="entry name" value="Protein tyrosine kinase 2aa"/>
    <property type="match status" value="1"/>
</dbReference>
<dbReference type="Pfam" id="PF07699">
    <property type="entry name" value="Ephrin_rec_like"/>
    <property type="match status" value="1"/>
</dbReference>
<sequence length="613" mass="68957">MQKVVISYRFCSERGSTLVRFPRTVAPANDSGLIEQAGECTDKNSVNKVKLSGVCLSNGEWNISNDLKCLCKAGYELINGSVASPECKECPSGSYKHTIDNTKCIQCPSNSASNAERTDCTCDRGFYKSTHLADCKALPQAPLNANTTVVKATYVIISWHRSPDDNGKLKYAVDCFRCKSRKDKSCKESCGRQVRYSPRKDNITGVNVTVSGLSSSSFFLFRVYSVSELNQQEKDRDNWKYVEVIVETKEGIMVPPTEGGKGGPNKTVTMVLYIAAPIVGVLILLAIVFAICVCRGRNKKGYSTPVELKDGRVILPSDGPRLYIDPSNYEDPEEALKSFAKELEKKWISLDKIIGGGEFGDVYQGTLSRPEEETILIAVKTLKAGASRKNRQDFIFEASIMGQFCDPNVVFLEGVVTKRRKIPVRWTALEAIEYRKFTTASDVWSYGVLLWEIMSYAERPYWDWGNYEVMNRVRDGYRLPPPLGCPKAIHQIMLNCWNSDRNKRPKFAEIVKKMDLLIRSPDKLNEASTAVAKSPKMEYTDLTTVHDWLESIKMGQYSDMFRKAGFANLKQVTGQDELDLNEMGIKLIGHKNKIRKSFREVKKTLTKDAFFPV</sequence>
<evidence type="ECO:0000313" key="10">
    <source>
        <dbReference type="Proteomes" id="UP001163046"/>
    </source>
</evidence>
<dbReference type="Pfam" id="PF07647">
    <property type="entry name" value="SAM_2"/>
    <property type="match status" value="1"/>
</dbReference>
<accession>A0A9X0CG39</accession>
<keyword evidence="5" id="KW-0675">Receptor</keyword>
<organism evidence="9 10">
    <name type="scientific">Desmophyllum pertusum</name>
    <dbReference type="NCBI Taxonomy" id="174260"/>
    <lineage>
        <taxon>Eukaryota</taxon>
        <taxon>Metazoa</taxon>
        <taxon>Cnidaria</taxon>
        <taxon>Anthozoa</taxon>
        <taxon>Hexacorallia</taxon>
        <taxon>Scleractinia</taxon>
        <taxon>Caryophylliina</taxon>
        <taxon>Caryophylliidae</taxon>
        <taxon>Desmophyllum</taxon>
    </lineage>
</organism>
<dbReference type="SUPFAM" id="SSF56112">
    <property type="entry name" value="Protein kinase-like (PK-like)"/>
    <property type="match status" value="1"/>
</dbReference>
<name>A0A9X0CG39_9CNID</name>
<keyword evidence="7" id="KW-1133">Transmembrane helix</keyword>